<evidence type="ECO:0000313" key="4">
    <source>
        <dbReference type="Proteomes" id="UP000324632"/>
    </source>
</evidence>
<proteinExistence type="predicted"/>
<feature type="compositionally biased region" description="Basic residues" evidence="1">
    <location>
        <begin position="354"/>
        <end position="365"/>
    </location>
</feature>
<dbReference type="InterPro" id="IPR025974">
    <property type="entry name" value="Mif2/CENP-C_cupin"/>
</dbReference>
<feature type="domain" description="Mif2/CENP-C cupin" evidence="2">
    <location>
        <begin position="1034"/>
        <end position="1109"/>
    </location>
</feature>
<comment type="caution">
    <text evidence="3">The sequence shown here is derived from an EMBL/GenBank/DDBJ whole genome shotgun (WGS) entry which is preliminary data.</text>
</comment>
<feature type="region of interest" description="Disordered" evidence="1">
    <location>
        <begin position="250"/>
        <end position="283"/>
    </location>
</feature>
<gene>
    <name evidence="3" type="ORF">E1301_Tti000936</name>
</gene>
<evidence type="ECO:0000259" key="2">
    <source>
        <dbReference type="Pfam" id="PF11699"/>
    </source>
</evidence>
<dbReference type="Proteomes" id="UP000324632">
    <property type="component" value="Chromosome 22"/>
</dbReference>
<feature type="compositionally biased region" description="Low complexity" evidence="1">
    <location>
        <begin position="747"/>
        <end position="759"/>
    </location>
</feature>
<evidence type="ECO:0000313" key="3">
    <source>
        <dbReference type="EMBL" id="KAA0704749.1"/>
    </source>
</evidence>
<name>A0A5A9N701_9TELE</name>
<feature type="compositionally biased region" description="Basic and acidic residues" evidence="1">
    <location>
        <begin position="382"/>
        <end position="391"/>
    </location>
</feature>
<feature type="compositionally biased region" description="Basic and acidic residues" evidence="1">
    <location>
        <begin position="874"/>
        <end position="889"/>
    </location>
</feature>
<feature type="compositionally biased region" description="Polar residues" evidence="1">
    <location>
        <begin position="156"/>
        <end position="168"/>
    </location>
</feature>
<feature type="compositionally biased region" description="Basic residues" evidence="1">
    <location>
        <begin position="860"/>
        <end position="871"/>
    </location>
</feature>
<dbReference type="InterPro" id="IPR014710">
    <property type="entry name" value="RmlC-like_jellyroll"/>
</dbReference>
<feature type="region of interest" description="Disordered" evidence="1">
    <location>
        <begin position="858"/>
        <end position="889"/>
    </location>
</feature>
<feature type="compositionally biased region" description="Basic and acidic residues" evidence="1">
    <location>
        <begin position="547"/>
        <end position="557"/>
    </location>
</feature>
<accession>A0A5A9N701</accession>
<dbReference type="Pfam" id="PF11699">
    <property type="entry name" value="CENP-C_C"/>
    <property type="match status" value="1"/>
</dbReference>
<feature type="compositionally biased region" description="Basic and acidic residues" evidence="1">
    <location>
        <begin position="210"/>
        <end position="222"/>
    </location>
</feature>
<dbReference type="SUPFAM" id="SSF51182">
    <property type="entry name" value="RmlC-like cupins"/>
    <property type="match status" value="1"/>
</dbReference>
<feature type="region of interest" description="Disordered" evidence="1">
    <location>
        <begin position="905"/>
        <end position="925"/>
    </location>
</feature>
<dbReference type="AlphaFoldDB" id="A0A5A9N701"/>
<feature type="compositionally biased region" description="Polar residues" evidence="1">
    <location>
        <begin position="471"/>
        <end position="480"/>
    </location>
</feature>
<feature type="region of interest" description="Disordered" evidence="1">
    <location>
        <begin position="382"/>
        <end position="797"/>
    </location>
</feature>
<evidence type="ECO:0000256" key="1">
    <source>
        <dbReference type="SAM" id="MobiDB-lite"/>
    </source>
</evidence>
<feature type="compositionally biased region" description="Basic residues" evidence="1">
    <location>
        <begin position="1"/>
        <end position="11"/>
    </location>
</feature>
<feature type="region of interest" description="Disordered" evidence="1">
    <location>
        <begin position="1"/>
        <end position="22"/>
    </location>
</feature>
<feature type="compositionally biased region" description="Basic residues" evidence="1">
    <location>
        <begin position="255"/>
        <end position="270"/>
    </location>
</feature>
<feature type="region of interest" description="Disordered" evidence="1">
    <location>
        <begin position="140"/>
        <end position="223"/>
    </location>
</feature>
<feature type="compositionally biased region" description="Pro residues" evidence="1">
    <location>
        <begin position="559"/>
        <end position="568"/>
    </location>
</feature>
<feature type="region of interest" description="Disordered" evidence="1">
    <location>
        <begin position="299"/>
        <end position="369"/>
    </location>
</feature>
<feature type="compositionally biased region" description="Acidic residues" evidence="1">
    <location>
        <begin position="424"/>
        <end position="433"/>
    </location>
</feature>
<dbReference type="InterPro" id="IPR011051">
    <property type="entry name" value="RmlC_Cupin_sf"/>
</dbReference>
<organism evidence="3 4">
    <name type="scientific">Triplophysa tibetana</name>
    <dbReference type="NCBI Taxonomy" id="1572043"/>
    <lineage>
        <taxon>Eukaryota</taxon>
        <taxon>Metazoa</taxon>
        <taxon>Chordata</taxon>
        <taxon>Craniata</taxon>
        <taxon>Vertebrata</taxon>
        <taxon>Euteleostomi</taxon>
        <taxon>Actinopterygii</taxon>
        <taxon>Neopterygii</taxon>
        <taxon>Teleostei</taxon>
        <taxon>Ostariophysi</taxon>
        <taxon>Cypriniformes</taxon>
        <taxon>Nemacheilidae</taxon>
        <taxon>Triplophysa</taxon>
    </lineage>
</organism>
<feature type="compositionally biased region" description="Polar residues" evidence="1">
    <location>
        <begin position="777"/>
        <end position="797"/>
    </location>
</feature>
<feature type="compositionally biased region" description="Polar residues" evidence="1">
    <location>
        <begin position="184"/>
        <end position="208"/>
    </location>
</feature>
<dbReference type="EMBL" id="SOYY01000022">
    <property type="protein sequence ID" value="KAA0704749.1"/>
    <property type="molecule type" value="Genomic_DNA"/>
</dbReference>
<reference evidence="3 4" key="1">
    <citation type="journal article" date="2019" name="Mol. Ecol. Resour.">
        <title>Chromosome-level genome assembly of Triplophysa tibetana, a fish adapted to the harsh high-altitude environment of the Tibetan Plateau.</title>
        <authorList>
            <person name="Yang X."/>
            <person name="Liu H."/>
            <person name="Ma Z."/>
            <person name="Zou Y."/>
            <person name="Zou M."/>
            <person name="Mao Y."/>
            <person name="Li X."/>
            <person name="Wang H."/>
            <person name="Chen T."/>
            <person name="Wang W."/>
            <person name="Yang R."/>
        </authorList>
    </citation>
    <scope>NUCLEOTIDE SEQUENCE [LARGE SCALE GENOMIC DNA]</scope>
    <source>
        <strain evidence="3">TTIB1903HZAU</strain>
        <tissue evidence="3">Muscle</tissue>
    </source>
</reference>
<feature type="compositionally biased region" description="Polar residues" evidence="1">
    <location>
        <begin position="910"/>
        <end position="925"/>
    </location>
</feature>
<feature type="compositionally biased region" description="Polar residues" evidence="1">
    <location>
        <begin position="327"/>
        <end position="340"/>
    </location>
</feature>
<sequence>MSQGKAKKKLQYHQAEDKSNSQIQIKEVFTSNDIETLFDDIDADSELGLPMVSPLPKSSSVNDHKKSGGVCDSCDLNALFEQAPKHDLIEANGIHSDEIIDKESPFKDMAPIKTSSPISLATEGGEAVDEVMPMADPLLFGEDEEPIGGDPGKPPCTQQAIRSYSESLESPPERLTFRKATKPNAGSSSRMKTGKTRTTSVQAPQSTPLEMKEDSLIDKDPSRLSPALVQNNEQNIQGAEQCTDQMVENTGKRSSFQHKLKKALMPKSSRKPATVPTPPPVDLEEDFMILDDEAPILFVIPRKTDVSKNRKTVQAKTSKESLPAEPPSQTEADVNEQQRMTSKRSKAQKESGKKQPKGNRGKSSKKMGYDAVLDVLEKKTNSVLEVPERIVGEQISSNVPDLRDVDSSVVTGEQSSKDNAPDGLPDEGDEDTDCPQILAPPVVRITKKSSKLSGSQQERLGSKAKKEPKKVNSTIGPHSTNKNRKNSRKGEVVSKTNKGTSKKQVEPEQINAVCEEDDVVEAPPAYQEEEQVVKKQSSNKQKALKVPKKDKTKETKPIEPTPKDPPPGASDVSSDSSMINKRMRKPPGTWWLSGQDESATLRESEEMGGTTQGPKTKKTPSKQAAVEVSEEAHSAQSSKPAQKSQKRKSSSIFENAKKVLTAGDYAKSEQKTAKKSGGRKKIKAAAQPQVPSPTSVSQEEIGATSEVAAEDISPVFCAHRQRNPTPGEKQLFDNVYTSVNGSAKKCPSSSMRRPESSSPNVSWKRQRRAPSSWWEVAQSQDPTDGPLSPQNPAPQKSKLTNTLIPAALHIEPNAAKSLKTKNHTRNIQRNNISTPKSIKRSLASMNAIFASDKVNVVKSGQRRRKQGRRNILHSLEDQSDHSSENMAHSDDQMLGNKHVSSRFAAVKPSGNKTQTSVRVSSGPNTLSDVDVAFRSGPSSMIELQHHDEEDDDIDLPSTRLTPCVQRVPRVLSQCDLCGPPLQTIVLEEEDWNNLKAWFSHLWPPASKEGRVISPDDFHWTSYGGRAMGHVVDLQSTSFSHGKILLGSFMKKPSQVDLETVSVFSIISSCVRVEIDGEKSVYNSGQVFMIPCGREYSIHNLCQEPAVLIYHSTQSDHTQC</sequence>
<feature type="compositionally biased region" description="Basic residues" evidence="1">
    <location>
        <begin position="673"/>
        <end position="683"/>
    </location>
</feature>
<keyword evidence="4" id="KW-1185">Reference proteome</keyword>
<dbReference type="Gene3D" id="2.60.120.10">
    <property type="entry name" value="Jelly Rolls"/>
    <property type="match status" value="1"/>
</dbReference>
<feature type="compositionally biased region" description="Low complexity" evidence="1">
    <location>
        <begin position="634"/>
        <end position="643"/>
    </location>
</feature>
<protein>
    <recommendedName>
        <fullName evidence="2">Mif2/CENP-C cupin domain-containing protein</fullName>
    </recommendedName>
</protein>